<dbReference type="GO" id="GO:0004497">
    <property type="term" value="F:monooxygenase activity"/>
    <property type="evidence" value="ECO:0007669"/>
    <property type="project" value="InterPro"/>
</dbReference>
<name>A0A9P8AZ31_9AGAR</name>
<gene>
    <name evidence="5" type="ORF">BT62DRAFT_959603</name>
</gene>
<organism evidence="5 6">
    <name type="scientific">Guyanagaster necrorhizus</name>
    <dbReference type="NCBI Taxonomy" id="856835"/>
    <lineage>
        <taxon>Eukaryota</taxon>
        <taxon>Fungi</taxon>
        <taxon>Dikarya</taxon>
        <taxon>Basidiomycota</taxon>
        <taxon>Agaricomycotina</taxon>
        <taxon>Agaricomycetes</taxon>
        <taxon>Agaricomycetidae</taxon>
        <taxon>Agaricales</taxon>
        <taxon>Marasmiineae</taxon>
        <taxon>Physalacriaceae</taxon>
        <taxon>Guyanagaster</taxon>
    </lineage>
</organism>
<comment type="caution">
    <text evidence="5">The sequence shown here is derived from an EMBL/GenBank/DDBJ whole genome shotgun (WGS) entry which is preliminary data.</text>
</comment>
<dbReference type="GeneID" id="66110806"/>
<reference evidence="5" key="1">
    <citation type="submission" date="2020-11" db="EMBL/GenBank/DDBJ databases">
        <title>Adaptations for nitrogen fixation in a non-lichenized fungal sporocarp promotes dispersal by wood-feeding termites.</title>
        <authorList>
            <consortium name="DOE Joint Genome Institute"/>
            <person name="Koch R.A."/>
            <person name="Yoon G."/>
            <person name="Arayal U."/>
            <person name="Lail K."/>
            <person name="Amirebrahimi M."/>
            <person name="Labutti K."/>
            <person name="Lipzen A."/>
            <person name="Riley R."/>
            <person name="Barry K."/>
            <person name="Henrissat B."/>
            <person name="Grigoriev I.V."/>
            <person name="Herr J.R."/>
            <person name="Aime M.C."/>
        </authorList>
    </citation>
    <scope>NUCLEOTIDE SEQUENCE</scope>
    <source>
        <strain evidence="5">MCA 3950</strain>
    </source>
</reference>
<keyword evidence="2" id="KW-0479">Metal-binding</keyword>
<dbReference type="Pfam" id="PF00067">
    <property type="entry name" value="p450"/>
    <property type="match status" value="1"/>
</dbReference>
<dbReference type="OrthoDB" id="3203564at2759"/>
<dbReference type="EMBL" id="MU250523">
    <property type="protein sequence ID" value="KAG7453273.1"/>
    <property type="molecule type" value="Genomic_DNA"/>
</dbReference>
<accession>A0A9P8AZ31</accession>
<evidence type="ECO:0000256" key="4">
    <source>
        <dbReference type="ARBA" id="ARBA00023004"/>
    </source>
</evidence>
<dbReference type="RefSeq" id="XP_043046773.1">
    <property type="nucleotide sequence ID" value="XM_043188509.1"/>
</dbReference>
<evidence type="ECO:0000256" key="3">
    <source>
        <dbReference type="ARBA" id="ARBA00023002"/>
    </source>
</evidence>
<keyword evidence="3" id="KW-0560">Oxidoreductase</keyword>
<protein>
    <submittedName>
        <fullName evidence="5">Cytochrome P450</fullName>
    </submittedName>
</protein>
<dbReference type="InterPro" id="IPR001128">
    <property type="entry name" value="Cyt_P450"/>
</dbReference>
<dbReference type="SUPFAM" id="SSF48264">
    <property type="entry name" value="Cytochrome P450"/>
    <property type="match status" value="1"/>
</dbReference>
<keyword evidence="6" id="KW-1185">Reference proteome</keyword>
<evidence type="ECO:0000313" key="6">
    <source>
        <dbReference type="Proteomes" id="UP000812287"/>
    </source>
</evidence>
<dbReference type="GO" id="GO:0016705">
    <property type="term" value="F:oxidoreductase activity, acting on paired donors, with incorporation or reduction of molecular oxygen"/>
    <property type="evidence" value="ECO:0007669"/>
    <property type="project" value="InterPro"/>
</dbReference>
<dbReference type="GO" id="GO:0020037">
    <property type="term" value="F:heme binding"/>
    <property type="evidence" value="ECO:0007669"/>
    <property type="project" value="InterPro"/>
</dbReference>
<comment type="similarity">
    <text evidence="1">Belongs to the cytochrome P450 family.</text>
</comment>
<proteinExistence type="inferred from homology"/>
<dbReference type="PANTHER" id="PTHR24296">
    <property type="entry name" value="CYTOCHROME P450"/>
    <property type="match status" value="1"/>
</dbReference>
<evidence type="ECO:0000313" key="5">
    <source>
        <dbReference type="EMBL" id="KAG7453273.1"/>
    </source>
</evidence>
<keyword evidence="4" id="KW-0408">Iron</keyword>
<dbReference type="InterPro" id="IPR036396">
    <property type="entry name" value="Cyt_P450_sf"/>
</dbReference>
<dbReference type="GO" id="GO:0005506">
    <property type="term" value="F:iron ion binding"/>
    <property type="evidence" value="ECO:0007669"/>
    <property type="project" value="InterPro"/>
</dbReference>
<evidence type="ECO:0000256" key="2">
    <source>
        <dbReference type="ARBA" id="ARBA00022723"/>
    </source>
</evidence>
<dbReference type="Gene3D" id="1.10.630.10">
    <property type="entry name" value="Cytochrome P450"/>
    <property type="match status" value="1"/>
</dbReference>
<evidence type="ECO:0000256" key="1">
    <source>
        <dbReference type="ARBA" id="ARBA00010617"/>
    </source>
</evidence>
<sequence>MMYMLLRRTNHHMQAEVILILHQSVLKVCSRMYRNGRAAHPEHQSKICEEISQGHPQGVKLTSVEYDSMQFLNATIQEVLRLHPIAHTLMRRAVQDDCLPLCEPIISKDGNILKEIPIAKEQTLLCSIYTYNWLPRIWSSDADQWNPNRFINNRTKPQTPACQFTVIWLRNTFMHLFAIMEIQVILVDLLKAFRVQFTGGSHYTRIFRWARGCPCSGGQSYEGLSGSVALLRFGMMYFAT</sequence>
<dbReference type="AlphaFoldDB" id="A0A9P8AZ31"/>
<dbReference type="Proteomes" id="UP000812287">
    <property type="component" value="Unassembled WGS sequence"/>
</dbReference>